<keyword evidence="6" id="KW-0812">Transmembrane</keyword>
<dbReference type="InterPro" id="IPR009056">
    <property type="entry name" value="Cyt_c-like_dom"/>
</dbReference>
<keyword evidence="6" id="KW-0472">Membrane</keyword>
<feature type="transmembrane region" description="Helical" evidence="6">
    <location>
        <begin position="20"/>
        <end position="38"/>
    </location>
</feature>
<dbReference type="Proteomes" id="UP000629963">
    <property type="component" value="Unassembled WGS sequence"/>
</dbReference>
<evidence type="ECO:0000256" key="4">
    <source>
        <dbReference type="PROSITE-ProRule" id="PRU00433"/>
    </source>
</evidence>
<dbReference type="Pfam" id="PF21342">
    <property type="entry name" value="SoxA-TsdA_cyt-c"/>
    <property type="match status" value="1"/>
</dbReference>
<feature type="domain" description="Cytochrome c" evidence="7">
    <location>
        <begin position="215"/>
        <end position="305"/>
    </location>
</feature>
<evidence type="ECO:0000256" key="1">
    <source>
        <dbReference type="ARBA" id="ARBA00022617"/>
    </source>
</evidence>
<dbReference type="InterPro" id="IPR036909">
    <property type="entry name" value="Cyt_c-like_dom_sf"/>
</dbReference>
<evidence type="ECO:0000256" key="6">
    <source>
        <dbReference type="SAM" id="Phobius"/>
    </source>
</evidence>
<evidence type="ECO:0000256" key="5">
    <source>
        <dbReference type="SAM" id="MobiDB-lite"/>
    </source>
</evidence>
<evidence type="ECO:0000259" key="7">
    <source>
        <dbReference type="PROSITE" id="PS51007"/>
    </source>
</evidence>
<dbReference type="PANTHER" id="PTHR35008">
    <property type="entry name" value="BLL4482 PROTEIN-RELATED"/>
    <property type="match status" value="1"/>
</dbReference>
<organism evidence="8 9">
    <name type="scientific">Flavobacterium kayseriense</name>
    <dbReference type="NCBI Taxonomy" id="2764714"/>
    <lineage>
        <taxon>Bacteria</taxon>
        <taxon>Pseudomonadati</taxon>
        <taxon>Bacteroidota</taxon>
        <taxon>Flavobacteriia</taxon>
        <taxon>Flavobacteriales</taxon>
        <taxon>Flavobacteriaceae</taxon>
        <taxon>Flavobacterium</taxon>
    </lineage>
</organism>
<gene>
    <name evidence="8" type="ORF">H8R23_10190</name>
</gene>
<dbReference type="RefSeq" id="WP_187010277.1">
    <property type="nucleotide sequence ID" value="NZ_JACRUI010000003.1"/>
</dbReference>
<dbReference type="InterPro" id="IPR051459">
    <property type="entry name" value="Cytochrome_c-type_DH"/>
</dbReference>
<feature type="region of interest" description="Disordered" evidence="5">
    <location>
        <begin position="335"/>
        <end position="357"/>
    </location>
</feature>
<keyword evidence="2 4" id="KW-0479">Metal-binding</keyword>
<name>A0ABR7J8C3_9FLAO</name>
<evidence type="ECO:0000256" key="3">
    <source>
        <dbReference type="ARBA" id="ARBA00023004"/>
    </source>
</evidence>
<dbReference type="SUPFAM" id="SSF46626">
    <property type="entry name" value="Cytochrome c"/>
    <property type="match status" value="2"/>
</dbReference>
<dbReference type="PANTHER" id="PTHR35008:SF9">
    <property type="entry name" value="CYTOCHROME C DOMAIN-CONTAINING PROTEIN"/>
    <property type="match status" value="1"/>
</dbReference>
<feature type="compositionally biased region" description="Basic and acidic residues" evidence="5">
    <location>
        <begin position="346"/>
        <end position="357"/>
    </location>
</feature>
<proteinExistence type="predicted"/>
<sequence length="357" mass="40540">MDKDTNNTKRFIFLAKRLTMLFTTAIFLVIFLFSFLFFHSSISSWFENDSKEMDSLYVDAKKKVILQNEIAGFWKAPDISLVTDDVLKEQLEYGKDLISHTAKYLGPNGSVKKITNGMSCSNCHLDAGTKPWGNNYGSVFSTYPKMRGRSGQIEGIYKRINDCLERSLNGEHLNEEDKEMKAMIAYIEYIGKDVPKGEDAKGSGIYDLEFLDRAADPVKGKLIYDAKCASCHQVDGQGILAEDKKEYTYPPLWGTNSYNSGAGLYRISRFAGYVKYNMPLGATYENPQLSDEESWDLAAYVDNLPRPSKDLSKDWPNISKKAVDHPFGPFSDDFTETQHKFGPFKPIKEQKKKDEKK</sequence>
<keyword evidence="6" id="KW-1133">Transmembrane helix</keyword>
<protein>
    <submittedName>
        <fullName evidence="8">C-type cytochrome</fullName>
    </submittedName>
</protein>
<dbReference type="PROSITE" id="PS51007">
    <property type="entry name" value="CYTC"/>
    <property type="match status" value="1"/>
</dbReference>
<evidence type="ECO:0000313" key="9">
    <source>
        <dbReference type="Proteomes" id="UP000629963"/>
    </source>
</evidence>
<dbReference type="Gene3D" id="1.10.760.10">
    <property type="entry name" value="Cytochrome c-like domain"/>
    <property type="match status" value="2"/>
</dbReference>
<dbReference type="EMBL" id="JACRUJ010000003">
    <property type="protein sequence ID" value="MBC5841775.1"/>
    <property type="molecule type" value="Genomic_DNA"/>
</dbReference>
<dbReference type="Pfam" id="PF00034">
    <property type="entry name" value="Cytochrom_C"/>
    <property type="match status" value="1"/>
</dbReference>
<evidence type="ECO:0000313" key="8">
    <source>
        <dbReference type="EMBL" id="MBC5841775.1"/>
    </source>
</evidence>
<evidence type="ECO:0000256" key="2">
    <source>
        <dbReference type="ARBA" id="ARBA00022723"/>
    </source>
</evidence>
<keyword evidence="3 4" id="KW-0408">Iron</keyword>
<keyword evidence="1 4" id="KW-0349">Heme</keyword>
<comment type="caution">
    <text evidence="8">The sequence shown here is derived from an EMBL/GenBank/DDBJ whole genome shotgun (WGS) entry which is preliminary data.</text>
</comment>
<keyword evidence="9" id="KW-1185">Reference proteome</keyword>
<reference evidence="8 9" key="1">
    <citation type="submission" date="2020-08" db="EMBL/GenBank/DDBJ databases">
        <title>Description of novel Flavobacterium F-380 isolate.</title>
        <authorList>
            <person name="Saticioglu I.B."/>
            <person name="Duman M."/>
            <person name="Altun S."/>
        </authorList>
    </citation>
    <scope>NUCLEOTIDE SEQUENCE [LARGE SCALE GENOMIC DNA]</scope>
    <source>
        <strain evidence="8 9">F-380</strain>
    </source>
</reference>
<accession>A0ABR7J8C3</accession>